<evidence type="ECO:0000256" key="4">
    <source>
        <dbReference type="ARBA" id="ARBA00023002"/>
    </source>
</evidence>
<dbReference type="RefSeq" id="WP_145373885.1">
    <property type="nucleotide sequence ID" value="NZ_CAXBED010000160.1"/>
</dbReference>
<dbReference type="InterPro" id="IPR029039">
    <property type="entry name" value="Flavoprotein-like_sf"/>
</dbReference>
<feature type="domain" description="NADPH-dependent FMN reductase-like" evidence="5">
    <location>
        <begin position="3"/>
        <end position="139"/>
    </location>
</feature>
<protein>
    <submittedName>
        <fullName evidence="6">FMN-dependent NADPH-azoreductase</fullName>
        <ecNumber evidence="6">1.7.-.-</ecNumber>
    </submittedName>
</protein>
<comment type="similarity">
    <text evidence="1">Belongs to the SsuE family.</text>
</comment>
<dbReference type="InterPro" id="IPR005025">
    <property type="entry name" value="FMN_Rdtase-like_dom"/>
</dbReference>
<sequence>MHLVISCNLKPHSRTRILARQTFDVLCEWNEPVDLVDLQDYASALERDDAEDPEIQELSAKIAAADSVLLATPIYHFDVGSTTKHLIELTTKAWKHKVVGILGTAAGRRNYMALTGLANSLMLEFHCLIVPYFVVATPESFDGDVLTGSRALRRMDDLTRTASQWAAAAAAMRGSRQIRRSH</sequence>
<evidence type="ECO:0000313" key="6">
    <source>
        <dbReference type="EMBL" id="QDU41898.1"/>
    </source>
</evidence>
<proteinExistence type="inferred from homology"/>
<evidence type="ECO:0000313" key="7">
    <source>
        <dbReference type="Proteomes" id="UP000319383"/>
    </source>
</evidence>
<dbReference type="InterPro" id="IPR051814">
    <property type="entry name" value="NAD(P)H-dep_FMN_reductase"/>
</dbReference>
<name>A0A517ZHE7_9PLAN</name>
<accession>A0A517ZHE7</accession>
<keyword evidence="4 6" id="KW-0560">Oxidoreductase</keyword>
<gene>
    <name evidence="6" type="primary">azr_1</name>
    <name evidence="6" type="ORF">Mal52_03530</name>
</gene>
<evidence type="ECO:0000256" key="3">
    <source>
        <dbReference type="ARBA" id="ARBA00022643"/>
    </source>
</evidence>
<organism evidence="6 7">
    <name type="scientific">Symmachiella dynata</name>
    <dbReference type="NCBI Taxonomy" id="2527995"/>
    <lineage>
        <taxon>Bacteria</taxon>
        <taxon>Pseudomonadati</taxon>
        <taxon>Planctomycetota</taxon>
        <taxon>Planctomycetia</taxon>
        <taxon>Planctomycetales</taxon>
        <taxon>Planctomycetaceae</taxon>
        <taxon>Symmachiella</taxon>
    </lineage>
</organism>
<dbReference type="Proteomes" id="UP000319383">
    <property type="component" value="Chromosome"/>
</dbReference>
<dbReference type="PANTHER" id="PTHR43408:SF2">
    <property type="entry name" value="FMN REDUCTASE (NADPH)"/>
    <property type="match status" value="1"/>
</dbReference>
<dbReference type="Gene3D" id="3.40.50.360">
    <property type="match status" value="1"/>
</dbReference>
<evidence type="ECO:0000259" key="5">
    <source>
        <dbReference type="Pfam" id="PF03358"/>
    </source>
</evidence>
<dbReference type="PANTHER" id="PTHR43408">
    <property type="entry name" value="FMN REDUCTASE (NADPH)"/>
    <property type="match status" value="1"/>
</dbReference>
<dbReference type="SUPFAM" id="SSF52218">
    <property type="entry name" value="Flavoproteins"/>
    <property type="match status" value="1"/>
</dbReference>
<dbReference type="Pfam" id="PF03358">
    <property type="entry name" value="FMN_red"/>
    <property type="match status" value="1"/>
</dbReference>
<dbReference type="EC" id="1.7.-.-" evidence="6"/>
<dbReference type="AlphaFoldDB" id="A0A517ZHE7"/>
<dbReference type="GO" id="GO:0016491">
    <property type="term" value="F:oxidoreductase activity"/>
    <property type="evidence" value="ECO:0007669"/>
    <property type="project" value="UniProtKB-KW"/>
</dbReference>
<keyword evidence="7" id="KW-1185">Reference proteome</keyword>
<dbReference type="KEGG" id="sdyn:Mal52_03530"/>
<keyword evidence="3" id="KW-0288">FMN</keyword>
<evidence type="ECO:0000256" key="2">
    <source>
        <dbReference type="ARBA" id="ARBA00022630"/>
    </source>
</evidence>
<dbReference type="EMBL" id="CP036276">
    <property type="protein sequence ID" value="QDU41898.1"/>
    <property type="molecule type" value="Genomic_DNA"/>
</dbReference>
<keyword evidence="2" id="KW-0285">Flavoprotein</keyword>
<evidence type="ECO:0000256" key="1">
    <source>
        <dbReference type="ARBA" id="ARBA00005990"/>
    </source>
</evidence>
<reference evidence="6 7" key="1">
    <citation type="submission" date="2019-02" db="EMBL/GenBank/DDBJ databases">
        <title>Deep-cultivation of Planctomycetes and their phenomic and genomic characterization uncovers novel biology.</title>
        <authorList>
            <person name="Wiegand S."/>
            <person name="Jogler M."/>
            <person name="Boedeker C."/>
            <person name="Pinto D."/>
            <person name="Vollmers J."/>
            <person name="Rivas-Marin E."/>
            <person name="Kohn T."/>
            <person name="Peeters S.H."/>
            <person name="Heuer A."/>
            <person name="Rast P."/>
            <person name="Oberbeckmann S."/>
            <person name="Bunk B."/>
            <person name="Jeske O."/>
            <person name="Meyerdierks A."/>
            <person name="Storesund J.E."/>
            <person name="Kallscheuer N."/>
            <person name="Luecker S."/>
            <person name="Lage O.M."/>
            <person name="Pohl T."/>
            <person name="Merkel B.J."/>
            <person name="Hornburger P."/>
            <person name="Mueller R.-W."/>
            <person name="Bruemmer F."/>
            <person name="Labrenz M."/>
            <person name="Spormann A.M."/>
            <person name="Op den Camp H."/>
            <person name="Overmann J."/>
            <person name="Amann R."/>
            <person name="Jetten M.S.M."/>
            <person name="Mascher T."/>
            <person name="Medema M.H."/>
            <person name="Devos D.P."/>
            <person name="Kaster A.-K."/>
            <person name="Ovreas L."/>
            <person name="Rohde M."/>
            <person name="Galperin M.Y."/>
            <person name="Jogler C."/>
        </authorList>
    </citation>
    <scope>NUCLEOTIDE SEQUENCE [LARGE SCALE GENOMIC DNA]</scope>
    <source>
        <strain evidence="6 7">Mal52</strain>
    </source>
</reference>